<sequence length="173" mass="18749">MGAWLRNEWHRRQYIGAPGPAALLNPCCPSCQVGDTWGLLAEPSYPCGLLWTTCRSCRGAWQLQRGPRGEADRPQNDGLLDEKSADVRPSGDTYGGPRGSDAGAGLRSSCLIPNRDLSISAKKVDENLLDKFKDLIEACLVPVKETLQALEEAVSLMHSSGGRSFKKVGTFGF</sequence>
<dbReference type="AlphaFoldDB" id="A0AAV7KTH6"/>
<reference evidence="2" key="1">
    <citation type="journal article" date="2022" name="bioRxiv">
        <title>Sequencing and chromosome-scale assembly of the giantPleurodeles waltlgenome.</title>
        <authorList>
            <person name="Brown T."/>
            <person name="Elewa A."/>
            <person name="Iarovenko S."/>
            <person name="Subramanian E."/>
            <person name="Araus A.J."/>
            <person name="Petzold A."/>
            <person name="Susuki M."/>
            <person name="Suzuki K.-i.T."/>
            <person name="Hayashi T."/>
            <person name="Toyoda A."/>
            <person name="Oliveira C."/>
            <person name="Osipova E."/>
            <person name="Leigh N.D."/>
            <person name="Simon A."/>
            <person name="Yun M.H."/>
        </authorList>
    </citation>
    <scope>NUCLEOTIDE SEQUENCE</scope>
    <source>
        <strain evidence="2">20211129_DDA</strain>
        <tissue evidence="2">Liver</tissue>
    </source>
</reference>
<accession>A0AAV7KTH6</accession>
<evidence type="ECO:0000256" key="1">
    <source>
        <dbReference type="SAM" id="MobiDB-lite"/>
    </source>
</evidence>
<proteinExistence type="predicted"/>
<gene>
    <name evidence="2" type="ORF">NDU88_002037</name>
</gene>
<dbReference type="Proteomes" id="UP001066276">
    <property type="component" value="Chromosome 12"/>
</dbReference>
<feature type="compositionally biased region" description="Basic and acidic residues" evidence="1">
    <location>
        <begin position="67"/>
        <end position="86"/>
    </location>
</feature>
<dbReference type="EMBL" id="JANPWB010000016">
    <property type="protein sequence ID" value="KAJ1081864.1"/>
    <property type="molecule type" value="Genomic_DNA"/>
</dbReference>
<name>A0AAV7KTH6_PLEWA</name>
<comment type="caution">
    <text evidence="2">The sequence shown here is derived from an EMBL/GenBank/DDBJ whole genome shotgun (WGS) entry which is preliminary data.</text>
</comment>
<keyword evidence="3" id="KW-1185">Reference proteome</keyword>
<feature type="region of interest" description="Disordered" evidence="1">
    <location>
        <begin position="65"/>
        <end position="107"/>
    </location>
</feature>
<evidence type="ECO:0000313" key="2">
    <source>
        <dbReference type="EMBL" id="KAJ1081864.1"/>
    </source>
</evidence>
<evidence type="ECO:0000313" key="3">
    <source>
        <dbReference type="Proteomes" id="UP001066276"/>
    </source>
</evidence>
<organism evidence="2 3">
    <name type="scientific">Pleurodeles waltl</name>
    <name type="common">Iberian ribbed newt</name>
    <dbReference type="NCBI Taxonomy" id="8319"/>
    <lineage>
        <taxon>Eukaryota</taxon>
        <taxon>Metazoa</taxon>
        <taxon>Chordata</taxon>
        <taxon>Craniata</taxon>
        <taxon>Vertebrata</taxon>
        <taxon>Euteleostomi</taxon>
        <taxon>Amphibia</taxon>
        <taxon>Batrachia</taxon>
        <taxon>Caudata</taxon>
        <taxon>Salamandroidea</taxon>
        <taxon>Salamandridae</taxon>
        <taxon>Pleurodelinae</taxon>
        <taxon>Pleurodeles</taxon>
    </lineage>
</organism>
<protein>
    <submittedName>
        <fullName evidence="2">Uncharacterized protein</fullName>
    </submittedName>
</protein>